<proteinExistence type="predicted"/>
<dbReference type="GO" id="GO:0005524">
    <property type="term" value="F:ATP binding"/>
    <property type="evidence" value="ECO:0007669"/>
    <property type="project" value="UniProtKB-KW"/>
</dbReference>
<feature type="non-terminal residue" evidence="4">
    <location>
        <position position="1"/>
    </location>
</feature>
<evidence type="ECO:0000256" key="1">
    <source>
        <dbReference type="ARBA" id="ARBA00022741"/>
    </source>
</evidence>
<dbReference type="EMBL" id="BARS01006209">
    <property type="protein sequence ID" value="GAF84350.1"/>
    <property type="molecule type" value="Genomic_DNA"/>
</dbReference>
<reference evidence="4" key="1">
    <citation type="journal article" date="2014" name="Front. Microbiol.">
        <title>High frequency of phylogenetically diverse reductive dehalogenase-homologous genes in deep subseafloor sedimentary metagenomes.</title>
        <authorList>
            <person name="Kawai M."/>
            <person name="Futagami T."/>
            <person name="Toyoda A."/>
            <person name="Takaki Y."/>
            <person name="Nishi S."/>
            <person name="Hori S."/>
            <person name="Arai W."/>
            <person name="Tsubouchi T."/>
            <person name="Morono Y."/>
            <person name="Uchiyama I."/>
            <person name="Ito T."/>
            <person name="Fujiyama A."/>
            <person name="Inagaki F."/>
            <person name="Takami H."/>
        </authorList>
    </citation>
    <scope>NUCLEOTIDE SEQUENCE</scope>
    <source>
        <strain evidence="4">Expedition CK06-06</strain>
    </source>
</reference>
<sequence length="113" mass="13410">IDFGKKKQVKKIVGIISKCVVVKNTADDPFREAPVYIMFRHGFDDIRANLQWTKDMSGGTVYDAITRDYQVLEQAVHHIEEEGLQKKLREKVIDWWEEIEEKFKTERKPKVRF</sequence>
<evidence type="ECO:0000313" key="4">
    <source>
        <dbReference type="EMBL" id="GAF84350.1"/>
    </source>
</evidence>
<dbReference type="GO" id="GO:0006259">
    <property type="term" value="P:DNA metabolic process"/>
    <property type="evidence" value="ECO:0007669"/>
    <property type="project" value="InterPro"/>
</dbReference>
<gene>
    <name evidence="4" type="ORF">S01H1_12132</name>
</gene>
<dbReference type="Gene3D" id="3.40.50.300">
    <property type="entry name" value="P-loop containing nucleotide triphosphate hydrolases"/>
    <property type="match status" value="1"/>
</dbReference>
<accession>X0U762</accession>
<protein>
    <recommendedName>
        <fullName evidence="3">RecA family profile 2 domain-containing protein</fullName>
    </recommendedName>
</protein>
<organism evidence="4">
    <name type="scientific">marine sediment metagenome</name>
    <dbReference type="NCBI Taxonomy" id="412755"/>
    <lineage>
        <taxon>unclassified sequences</taxon>
        <taxon>metagenomes</taxon>
        <taxon>ecological metagenomes</taxon>
    </lineage>
</organism>
<dbReference type="InterPro" id="IPR027417">
    <property type="entry name" value="P-loop_NTPase"/>
</dbReference>
<dbReference type="GO" id="GO:0008094">
    <property type="term" value="F:ATP-dependent activity, acting on DNA"/>
    <property type="evidence" value="ECO:0007669"/>
    <property type="project" value="InterPro"/>
</dbReference>
<dbReference type="GO" id="GO:0003677">
    <property type="term" value="F:DNA binding"/>
    <property type="evidence" value="ECO:0007669"/>
    <property type="project" value="InterPro"/>
</dbReference>
<keyword evidence="1" id="KW-0547">Nucleotide-binding</keyword>
<evidence type="ECO:0000256" key="2">
    <source>
        <dbReference type="ARBA" id="ARBA00022840"/>
    </source>
</evidence>
<name>X0U762_9ZZZZ</name>
<dbReference type="PROSITE" id="PS50163">
    <property type="entry name" value="RECA_3"/>
    <property type="match status" value="1"/>
</dbReference>
<dbReference type="InterPro" id="IPR020587">
    <property type="entry name" value="RecA_monomer-monomer_interface"/>
</dbReference>
<dbReference type="AlphaFoldDB" id="X0U762"/>
<comment type="caution">
    <text evidence="4">The sequence shown here is derived from an EMBL/GenBank/DDBJ whole genome shotgun (WGS) entry which is preliminary data.</text>
</comment>
<evidence type="ECO:0000259" key="3">
    <source>
        <dbReference type="PROSITE" id="PS50163"/>
    </source>
</evidence>
<feature type="domain" description="RecA family profile 2" evidence="3">
    <location>
        <begin position="1"/>
        <end position="48"/>
    </location>
</feature>
<keyword evidence="2" id="KW-0067">ATP-binding</keyword>